<dbReference type="GO" id="GO:0030091">
    <property type="term" value="P:protein repair"/>
    <property type="evidence" value="ECO:0007669"/>
    <property type="project" value="InterPro"/>
</dbReference>
<feature type="domain" description="MsrB" evidence="7">
    <location>
        <begin position="23"/>
        <end position="137"/>
    </location>
</feature>
<sequence>MGGNQSVPGIKTEPAEPTVKKTDAEWKQQLTKEQFKVCIKHGTEPPNSGRLAKGKNYACVCCDSPLFPHTEKFESGSGWPAFYKPIEGKVRHLTDKSMGISRTEVRCKACEAHLGHVFNDGKPLRYCINSVCLKPTD</sequence>
<dbReference type="GO" id="GO:0006979">
    <property type="term" value="P:response to oxidative stress"/>
    <property type="evidence" value="ECO:0007669"/>
    <property type="project" value="InterPro"/>
</dbReference>
<dbReference type="EMBL" id="HBFX01057996">
    <property type="protein sequence ID" value="CAD8983874.1"/>
    <property type="molecule type" value="Transcribed_RNA"/>
</dbReference>
<gene>
    <name evidence="9" type="ORF">HAND00432_LOCUS34886</name>
    <name evidence="8" type="ORF">HAND1043_LOCUS26331</name>
</gene>
<dbReference type="InterPro" id="IPR011057">
    <property type="entry name" value="Mss4-like_sf"/>
</dbReference>
<evidence type="ECO:0000256" key="2">
    <source>
        <dbReference type="ARBA" id="ARBA00012499"/>
    </source>
</evidence>
<keyword evidence="5" id="KW-0479">Metal-binding</keyword>
<evidence type="ECO:0000313" key="9">
    <source>
        <dbReference type="EMBL" id="CAD8983874.1"/>
    </source>
</evidence>
<dbReference type="AlphaFoldDB" id="A0A6T8PQX8"/>
<reference evidence="9" key="1">
    <citation type="submission" date="2021-01" db="EMBL/GenBank/DDBJ databases">
        <authorList>
            <person name="Corre E."/>
            <person name="Pelletier E."/>
            <person name="Niang G."/>
            <person name="Scheremetjew M."/>
            <person name="Finn R."/>
            <person name="Kale V."/>
            <person name="Holt S."/>
            <person name="Cochrane G."/>
            <person name="Meng A."/>
            <person name="Brown T."/>
            <person name="Cohen L."/>
        </authorList>
    </citation>
    <scope>NUCLEOTIDE SEQUENCE</scope>
    <source>
        <strain evidence="8">CCMP441</strain>
        <strain evidence="9">CCMP644</strain>
    </source>
</reference>
<evidence type="ECO:0000256" key="5">
    <source>
        <dbReference type="RuleBase" id="RU365044"/>
    </source>
</evidence>
<keyword evidence="3 5" id="KW-0560">Oxidoreductase</keyword>
<keyword evidence="5" id="KW-0862">Zinc</keyword>
<evidence type="ECO:0000259" key="7">
    <source>
        <dbReference type="PROSITE" id="PS51790"/>
    </source>
</evidence>
<comment type="catalytic activity">
    <reaction evidence="4 5">
        <text>L-methionyl-[protein] + [thioredoxin]-disulfide + H2O = L-methionyl-(R)-S-oxide-[protein] + [thioredoxin]-dithiol</text>
        <dbReference type="Rhea" id="RHEA:24164"/>
        <dbReference type="Rhea" id="RHEA-COMP:10698"/>
        <dbReference type="Rhea" id="RHEA-COMP:10700"/>
        <dbReference type="Rhea" id="RHEA-COMP:12313"/>
        <dbReference type="Rhea" id="RHEA-COMP:12314"/>
        <dbReference type="ChEBI" id="CHEBI:15377"/>
        <dbReference type="ChEBI" id="CHEBI:16044"/>
        <dbReference type="ChEBI" id="CHEBI:29950"/>
        <dbReference type="ChEBI" id="CHEBI:45764"/>
        <dbReference type="ChEBI" id="CHEBI:50058"/>
        <dbReference type="EC" id="1.8.4.12"/>
    </reaction>
</comment>
<name>A0A6T8PQX8_HEMAN</name>
<protein>
    <recommendedName>
        <fullName evidence="2 5">Peptide-methionine (R)-S-oxide reductase</fullName>
        <ecNumber evidence="2 5">1.8.4.12</ecNumber>
    </recommendedName>
</protein>
<evidence type="ECO:0000256" key="4">
    <source>
        <dbReference type="ARBA" id="ARBA00048488"/>
    </source>
</evidence>
<proteinExistence type="inferred from homology"/>
<evidence type="ECO:0000256" key="6">
    <source>
        <dbReference type="SAM" id="MobiDB-lite"/>
    </source>
</evidence>
<dbReference type="GO" id="GO:0005737">
    <property type="term" value="C:cytoplasm"/>
    <property type="evidence" value="ECO:0007669"/>
    <property type="project" value="TreeGrafter"/>
</dbReference>
<dbReference type="PROSITE" id="PS51790">
    <property type="entry name" value="MSRB"/>
    <property type="match status" value="1"/>
</dbReference>
<accession>A0A6T8PQX8</accession>
<dbReference type="NCBIfam" id="TIGR00357">
    <property type="entry name" value="peptide-methionine (R)-S-oxide reductase MsrB"/>
    <property type="match status" value="1"/>
</dbReference>
<dbReference type="EC" id="1.8.4.12" evidence="2 5"/>
<dbReference type="EMBL" id="HBFK01043353">
    <property type="protein sequence ID" value="CAD8759817.1"/>
    <property type="molecule type" value="Transcribed_RNA"/>
</dbReference>
<dbReference type="PANTHER" id="PTHR10173:SF52">
    <property type="entry name" value="METHIONINE-R-SULFOXIDE REDUCTASE B1"/>
    <property type="match status" value="1"/>
</dbReference>
<dbReference type="SUPFAM" id="SSF51316">
    <property type="entry name" value="Mss4-like"/>
    <property type="match status" value="1"/>
</dbReference>
<feature type="region of interest" description="Disordered" evidence="6">
    <location>
        <begin position="1"/>
        <end position="23"/>
    </location>
</feature>
<dbReference type="InterPro" id="IPR002579">
    <property type="entry name" value="Met_Sox_Rdtase_MsrB_dom"/>
</dbReference>
<evidence type="ECO:0000313" key="8">
    <source>
        <dbReference type="EMBL" id="CAD8759817.1"/>
    </source>
</evidence>
<dbReference type="InterPro" id="IPR028427">
    <property type="entry name" value="Met_Sox_Rdtase_MsrB"/>
</dbReference>
<comment type="similarity">
    <text evidence="1 5">Belongs to the MsrB Met sulfoxide reductase family.</text>
</comment>
<dbReference type="Pfam" id="PF01641">
    <property type="entry name" value="SelR"/>
    <property type="match status" value="1"/>
</dbReference>
<evidence type="ECO:0000256" key="1">
    <source>
        <dbReference type="ARBA" id="ARBA00007174"/>
    </source>
</evidence>
<comment type="cofactor">
    <cofactor evidence="5">
        <name>Zn(2+)</name>
        <dbReference type="ChEBI" id="CHEBI:29105"/>
    </cofactor>
    <text evidence="5">Binds 1 zinc ion per subunit.</text>
</comment>
<evidence type="ECO:0000256" key="3">
    <source>
        <dbReference type="ARBA" id="ARBA00023002"/>
    </source>
</evidence>
<dbReference type="GO" id="GO:0033743">
    <property type="term" value="F:peptide-methionine (R)-S-oxide reductase activity"/>
    <property type="evidence" value="ECO:0007669"/>
    <property type="project" value="UniProtKB-EC"/>
</dbReference>
<dbReference type="Gene3D" id="2.170.150.20">
    <property type="entry name" value="Peptide methionine sulfoxide reductase"/>
    <property type="match status" value="1"/>
</dbReference>
<dbReference type="GO" id="GO:0046872">
    <property type="term" value="F:metal ion binding"/>
    <property type="evidence" value="ECO:0007669"/>
    <property type="project" value="UniProtKB-KW"/>
</dbReference>
<dbReference type="PANTHER" id="PTHR10173">
    <property type="entry name" value="METHIONINE SULFOXIDE REDUCTASE"/>
    <property type="match status" value="1"/>
</dbReference>
<organism evidence="9">
    <name type="scientific">Hemiselmis andersenii</name>
    <name type="common">Cryptophyte alga</name>
    <dbReference type="NCBI Taxonomy" id="464988"/>
    <lineage>
        <taxon>Eukaryota</taxon>
        <taxon>Cryptophyceae</taxon>
        <taxon>Cryptomonadales</taxon>
        <taxon>Hemiselmidaceae</taxon>
        <taxon>Hemiselmis</taxon>
    </lineage>
</organism>